<organism evidence="3 4">
    <name type="scientific">Ficus carica</name>
    <name type="common">Common fig</name>
    <dbReference type="NCBI Taxonomy" id="3494"/>
    <lineage>
        <taxon>Eukaryota</taxon>
        <taxon>Viridiplantae</taxon>
        <taxon>Streptophyta</taxon>
        <taxon>Embryophyta</taxon>
        <taxon>Tracheophyta</taxon>
        <taxon>Spermatophyta</taxon>
        <taxon>Magnoliopsida</taxon>
        <taxon>eudicotyledons</taxon>
        <taxon>Gunneridae</taxon>
        <taxon>Pentapetalae</taxon>
        <taxon>rosids</taxon>
        <taxon>fabids</taxon>
        <taxon>Rosales</taxon>
        <taxon>Moraceae</taxon>
        <taxon>Ficeae</taxon>
        <taxon>Ficus</taxon>
    </lineage>
</organism>
<keyword evidence="2" id="KW-0812">Transmembrane</keyword>
<feature type="transmembrane region" description="Helical" evidence="2">
    <location>
        <begin position="12"/>
        <end position="31"/>
    </location>
</feature>
<dbReference type="AlphaFoldDB" id="A0AA88D155"/>
<keyword evidence="2" id="KW-0472">Membrane</keyword>
<gene>
    <name evidence="3" type="ORF">TIFTF001_007742</name>
</gene>
<dbReference type="Proteomes" id="UP001187192">
    <property type="component" value="Unassembled WGS sequence"/>
</dbReference>
<keyword evidence="4" id="KW-1185">Reference proteome</keyword>
<dbReference type="Gramene" id="FCD_00018737-RA">
    <property type="protein sequence ID" value="FCD_00018737-RA:cds"/>
    <property type="gene ID" value="FCD_00018737"/>
</dbReference>
<sequence length="91" mass="10192">MLEIKSLCQIPLCFTSCCTILFWLVLLLLNFHPSKSSLHAIKTEAEEFKQMLNGNTSILSSTAKDAVQPQSVSVVEEPDPKQLTLVETKRE</sequence>
<feature type="region of interest" description="Disordered" evidence="1">
    <location>
        <begin position="69"/>
        <end position="91"/>
    </location>
</feature>
<evidence type="ECO:0000256" key="1">
    <source>
        <dbReference type="SAM" id="MobiDB-lite"/>
    </source>
</evidence>
<protein>
    <submittedName>
        <fullName evidence="3">Uncharacterized protein</fullName>
    </submittedName>
</protein>
<proteinExistence type="predicted"/>
<name>A0AA88D155_FICCA</name>
<evidence type="ECO:0000256" key="2">
    <source>
        <dbReference type="SAM" id="Phobius"/>
    </source>
</evidence>
<evidence type="ECO:0000313" key="3">
    <source>
        <dbReference type="EMBL" id="GMN38516.1"/>
    </source>
</evidence>
<evidence type="ECO:0000313" key="4">
    <source>
        <dbReference type="Proteomes" id="UP001187192"/>
    </source>
</evidence>
<keyword evidence="2" id="KW-1133">Transmembrane helix</keyword>
<reference evidence="3" key="1">
    <citation type="submission" date="2023-07" db="EMBL/GenBank/DDBJ databases">
        <title>draft genome sequence of fig (Ficus carica).</title>
        <authorList>
            <person name="Takahashi T."/>
            <person name="Nishimura K."/>
        </authorList>
    </citation>
    <scope>NUCLEOTIDE SEQUENCE</scope>
</reference>
<dbReference type="EMBL" id="BTGU01000008">
    <property type="protein sequence ID" value="GMN38516.1"/>
    <property type="molecule type" value="Genomic_DNA"/>
</dbReference>
<accession>A0AA88D155</accession>
<comment type="caution">
    <text evidence="3">The sequence shown here is derived from an EMBL/GenBank/DDBJ whole genome shotgun (WGS) entry which is preliminary data.</text>
</comment>